<dbReference type="OrthoDB" id="1429333at2"/>
<sequence length="252" mass="28693">MKKYILIILLFITSNGIGQIKYGTIQYGKITNKEINLSKNSPVYKDVTDWVTKLNTEADKVEYTLNFTSEEAYFFANTILIDNDGIGFSLAATVGRGKLKYYQNKTTNENREYRDTQRTGKVIIQNETEQVWTILNESKKIEGYTCFKATTPFLTDEDGKKKENIFFTAWFSPQIPFSFGPLGYGGLPGLILELQTDKAAFFVKKINLSLDKTPEIDKLTSPKAITAETYLQMIRGTYSKEQLQGIQELESK</sequence>
<dbReference type="EMBL" id="FRBY01000001">
    <property type="protein sequence ID" value="SHL43860.1"/>
    <property type="molecule type" value="Genomic_DNA"/>
</dbReference>
<organism evidence="1 2">
    <name type="scientific">Flavobacterium saccharophilum</name>
    <dbReference type="NCBI Taxonomy" id="29534"/>
    <lineage>
        <taxon>Bacteria</taxon>
        <taxon>Pseudomonadati</taxon>
        <taxon>Bacteroidota</taxon>
        <taxon>Flavobacteriia</taxon>
        <taxon>Flavobacteriales</taxon>
        <taxon>Flavobacteriaceae</taxon>
        <taxon>Flavobacterium</taxon>
    </lineage>
</organism>
<accession>A0A1M7AM67</accession>
<evidence type="ECO:0000313" key="1">
    <source>
        <dbReference type="EMBL" id="SHL43860.1"/>
    </source>
</evidence>
<dbReference type="RefSeq" id="WP_072970245.1">
    <property type="nucleotide sequence ID" value="NZ_FRBY01000001.1"/>
</dbReference>
<dbReference type="NCBIfam" id="TIGR01200">
    <property type="entry name" value="GLPGLI"/>
    <property type="match status" value="1"/>
</dbReference>
<dbReference type="Pfam" id="PF09697">
    <property type="entry name" value="Porph_ging"/>
    <property type="match status" value="1"/>
</dbReference>
<protein>
    <submittedName>
        <fullName evidence="1">GLPGLI family protein</fullName>
    </submittedName>
</protein>
<dbReference type="Proteomes" id="UP000184121">
    <property type="component" value="Unassembled WGS sequence"/>
</dbReference>
<dbReference type="InterPro" id="IPR005901">
    <property type="entry name" value="GLPGLI"/>
</dbReference>
<reference evidence="2" key="1">
    <citation type="submission" date="2016-11" db="EMBL/GenBank/DDBJ databases">
        <authorList>
            <person name="Varghese N."/>
            <person name="Submissions S."/>
        </authorList>
    </citation>
    <scope>NUCLEOTIDE SEQUENCE [LARGE SCALE GENOMIC DNA]</scope>
    <source>
        <strain evidence="2">DSM 1811</strain>
    </source>
</reference>
<dbReference type="STRING" id="29534.SAMN05444366_0735"/>
<dbReference type="AlphaFoldDB" id="A0A1M7AM67"/>
<evidence type="ECO:0000313" key="2">
    <source>
        <dbReference type="Proteomes" id="UP000184121"/>
    </source>
</evidence>
<keyword evidence="2" id="KW-1185">Reference proteome</keyword>
<gene>
    <name evidence="1" type="ORF">SAMN05444366_0735</name>
</gene>
<name>A0A1M7AM67_9FLAO</name>
<proteinExistence type="predicted"/>